<dbReference type="InterPro" id="IPR002893">
    <property type="entry name" value="Znf_MYND"/>
</dbReference>
<dbReference type="AlphaFoldDB" id="A0A5K1JVH6"/>
<keyword evidence="6" id="KW-0560">Oxidoreductase</keyword>
<sequence length="437" mass="48812">MPPRSPDAVDPESIQIARDFMSYCDTNLVAFSAVAEREEMQINDDKRVTSRTCTFCKRESRVNLQSCPRCKAARYCNEECQRADYKGSHRRDCAEFMHPPRTRAFRTHLIGDETYPHSPIFAHAHQDGIGCWISTGNKIDCDMGQLSRTLVPDIKKSDPRYVARVERMLHEPRKLAPAAKQNLTTLHVLVQNRRKDNVPVLFFGGRAQVVTKPSGTKDALRGRMADDDITTFTRNGKKHVAIGVARDPWENDLRVHVAHVNGDAVDLPPHPSVVEDASQAIVALSRGDYAVMSLQFRTGDGKNINRDWQAFRLLDHVVIPFMVWNSNLPAGALAAMLPPAYKLCSTSAPPSPQSDVKHLRLAFDQGAVTRFYKDAIARGDSEFLRTHHGDIHAAMNASMNKATMVLTEATLRLAELPELQRPAGWRASMKNSLAGLL</sequence>
<dbReference type="GO" id="GO:0008270">
    <property type="term" value="F:zinc ion binding"/>
    <property type="evidence" value="ECO:0007669"/>
    <property type="project" value="UniProtKB-KW"/>
</dbReference>
<keyword evidence="3" id="KW-0862">Zinc</keyword>
<keyword evidence="2 4" id="KW-0863">Zinc-finger</keyword>
<evidence type="ECO:0000256" key="2">
    <source>
        <dbReference type="ARBA" id="ARBA00022771"/>
    </source>
</evidence>
<dbReference type="Pfam" id="PF01753">
    <property type="entry name" value="zf-MYND"/>
    <property type="match status" value="1"/>
</dbReference>
<reference evidence="6" key="1">
    <citation type="submission" date="2019-10" db="EMBL/GenBank/DDBJ databases">
        <authorList>
            <person name="Nor Muhammad N."/>
        </authorList>
    </citation>
    <scope>NUCLEOTIDE SEQUENCE</scope>
</reference>
<gene>
    <name evidence="6" type="primary">A0ST44</name>
</gene>
<evidence type="ECO:0000256" key="4">
    <source>
        <dbReference type="PROSITE-ProRule" id="PRU00134"/>
    </source>
</evidence>
<organism evidence="6">
    <name type="scientific">Ganoderma boninense</name>
    <dbReference type="NCBI Taxonomy" id="34458"/>
    <lineage>
        <taxon>Eukaryota</taxon>
        <taxon>Fungi</taxon>
        <taxon>Dikarya</taxon>
        <taxon>Basidiomycota</taxon>
        <taxon>Agaricomycotina</taxon>
        <taxon>Agaricomycetes</taxon>
        <taxon>Polyporales</taxon>
        <taxon>Polyporaceae</taxon>
        <taxon>Ganoderma</taxon>
    </lineage>
</organism>
<dbReference type="Gene3D" id="6.10.140.2220">
    <property type="match status" value="1"/>
</dbReference>
<dbReference type="SUPFAM" id="SSF144232">
    <property type="entry name" value="HIT/MYND zinc finger-like"/>
    <property type="match status" value="1"/>
</dbReference>
<dbReference type="PROSITE" id="PS50865">
    <property type="entry name" value="ZF_MYND_2"/>
    <property type="match status" value="1"/>
</dbReference>
<proteinExistence type="predicted"/>
<feature type="domain" description="MYND-type" evidence="5">
    <location>
        <begin position="53"/>
        <end position="93"/>
    </location>
</feature>
<evidence type="ECO:0000256" key="3">
    <source>
        <dbReference type="ARBA" id="ARBA00022833"/>
    </source>
</evidence>
<keyword evidence="1" id="KW-0479">Metal-binding</keyword>
<dbReference type="PROSITE" id="PS01360">
    <property type="entry name" value="ZF_MYND_1"/>
    <property type="match status" value="1"/>
</dbReference>
<name>A0A5K1JVH6_9APHY</name>
<accession>A0A5K1JVH6</accession>
<evidence type="ECO:0000259" key="5">
    <source>
        <dbReference type="PROSITE" id="PS50865"/>
    </source>
</evidence>
<evidence type="ECO:0000256" key="1">
    <source>
        <dbReference type="ARBA" id="ARBA00022723"/>
    </source>
</evidence>
<dbReference type="EC" id="1.-.-.-" evidence="6"/>
<dbReference type="EMBL" id="LR724916">
    <property type="protein sequence ID" value="VWO95537.1"/>
    <property type="molecule type" value="Genomic_DNA"/>
</dbReference>
<dbReference type="GO" id="GO:0016491">
    <property type="term" value="F:oxidoreductase activity"/>
    <property type="evidence" value="ECO:0007669"/>
    <property type="project" value="UniProtKB-KW"/>
</dbReference>
<evidence type="ECO:0000313" key="6">
    <source>
        <dbReference type="EMBL" id="VWO95537.1"/>
    </source>
</evidence>
<protein>
    <submittedName>
        <fullName evidence="6">Ketoreductase CTB6 )</fullName>
        <ecNumber evidence="6">1.-.-.-</ecNumber>
    </submittedName>
</protein>